<comment type="caution">
    <text evidence="1">The sequence shown here is derived from an EMBL/GenBank/DDBJ whole genome shotgun (WGS) entry which is preliminary data.</text>
</comment>
<proteinExistence type="predicted"/>
<evidence type="ECO:0000313" key="2">
    <source>
        <dbReference type="Proteomes" id="UP001165065"/>
    </source>
</evidence>
<accession>A0A9W7LG62</accession>
<protein>
    <submittedName>
        <fullName evidence="1">Uncharacterized protein</fullName>
    </submittedName>
</protein>
<keyword evidence="2" id="KW-1185">Reference proteome</keyword>
<dbReference type="AlphaFoldDB" id="A0A9W7LG62"/>
<dbReference type="EMBL" id="BRYA01000441">
    <property type="protein sequence ID" value="GMI48898.1"/>
    <property type="molecule type" value="Genomic_DNA"/>
</dbReference>
<gene>
    <name evidence="1" type="ORF">TrCOL_g5542</name>
</gene>
<organism evidence="1 2">
    <name type="scientific">Triparma columacea</name>
    <dbReference type="NCBI Taxonomy" id="722753"/>
    <lineage>
        <taxon>Eukaryota</taxon>
        <taxon>Sar</taxon>
        <taxon>Stramenopiles</taxon>
        <taxon>Ochrophyta</taxon>
        <taxon>Bolidophyceae</taxon>
        <taxon>Parmales</taxon>
        <taxon>Triparmaceae</taxon>
        <taxon>Triparma</taxon>
    </lineage>
</organism>
<evidence type="ECO:0000313" key="1">
    <source>
        <dbReference type="EMBL" id="GMI48898.1"/>
    </source>
</evidence>
<dbReference type="Proteomes" id="UP001165065">
    <property type="component" value="Unassembled WGS sequence"/>
</dbReference>
<sequence>MFNDVNWALAINALGRYRKENPNVYIKKNMFFRPMRRSFESRVRSRGISWIGSRHLGMIFHGLGSIGVRSVPLMSEIDASSRSVVNSSSAQTLSMISYTFAKLRGPTCHHGEKYFDALVSDRRALERLTVEGSVQHIYNVLWSLAKVKHERGGRNVRDAVDNEAVAKYVVGNGSTQEISGIFKSLAIMGLDCKALVKVLQEDSEALGVIMEDASSKHISSLVWSLGMMGCGPWGFGPAATRSEVVEYVLGEGDYKAISAYVWGLAAMGVKSEAVVEGMGRKDVIEEVEKGGEEILEITDWALEKIRGEGGMERTKIRKLRDGEKSVRVLRG</sequence>
<reference evidence="2" key="1">
    <citation type="journal article" date="2023" name="Commun. Biol.">
        <title>Genome analysis of Parmales, the sister group of diatoms, reveals the evolutionary specialization of diatoms from phago-mixotrophs to photoautotrophs.</title>
        <authorList>
            <person name="Ban H."/>
            <person name="Sato S."/>
            <person name="Yoshikawa S."/>
            <person name="Yamada K."/>
            <person name="Nakamura Y."/>
            <person name="Ichinomiya M."/>
            <person name="Sato N."/>
            <person name="Blanc-Mathieu R."/>
            <person name="Endo H."/>
            <person name="Kuwata A."/>
            <person name="Ogata H."/>
        </authorList>
    </citation>
    <scope>NUCLEOTIDE SEQUENCE [LARGE SCALE GENOMIC DNA]</scope>
</reference>
<name>A0A9W7LG62_9STRA</name>